<organism evidence="9 10">
    <name type="scientific">Chironomus riparius</name>
    <dbReference type="NCBI Taxonomy" id="315576"/>
    <lineage>
        <taxon>Eukaryota</taxon>
        <taxon>Metazoa</taxon>
        <taxon>Ecdysozoa</taxon>
        <taxon>Arthropoda</taxon>
        <taxon>Hexapoda</taxon>
        <taxon>Insecta</taxon>
        <taxon>Pterygota</taxon>
        <taxon>Neoptera</taxon>
        <taxon>Endopterygota</taxon>
        <taxon>Diptera</taxon>
        <taxon>Nematocera</taxon>
        <taxon>Chironomoidea</taxon>
        <taxon>Chironomidae</taxon>
        <taxon>Chironominae</taxon>
        <taxon>Chironomus</taxon>
    </lineage>
</organism>
<gene>
    <name evidence="9" type="ORF">CHIRRI_LOCUS6405</name>
</gene>
<keyword evidence="7" id="KW-0175">Coiled coil</keyword>
<feature type="transmembrane region" description="Helical" evidence="8">
    <location>
        <begin position="978"/>
        <end position="999"/>
    </location>
</feature>
<evidence type="ECO:0000256" key="5">
    <source>
        <dbReference type="ARBA" id="ARBA00023180"/>
    </source>
</evidence>
<feature type="transmembrane region" description="Helical" evidence="8">
    <location>
        <begin position="872"/>
        <end position="895"/>
    </location>
</feature>
<evidence type="ECO:0000256" key="8">
    <source>
        <dbReference type="SAM" id="Phobius"/>
    </source>
</evidence>
<keyword evidence="4" id="KW-0406">Ion transport</keyword>
<feature type="transmembrane region" description="Helical" evidence="8">
    <location>
        <begin position="1005"/>
        <end position="1029"/>
    </location>
</feature>
<evidence type="ECO:0000313" key="10">
    <source>
        <dbReference type="Proteomes" id="UP001153620"/>
    </source>
</evidence>
<name>A0A9N9RUI7_9DIPT</name>
<evidence type="ECO:0000256" key="3">
    <source>
        <dbReference type="ARBA" id="ARBA00023043"/>
    </source>
</evidence>
<dbReference type="PANTHER" id="PTHR47143:SF1">
    <property type="entry name" value="ION_TRANS DOMAIN-CONTAINING PROTEIN"/>
    <property type="match status" value="1"/>
</dbReference>
<evidence type="ECO:0000313" key="9">
    <source>
        <dbReference type="EMBL" id="CAG9803506.1"/>
    </source>
</evidence>
<evidence type="ECO:0000256" key="6">
    <source>
        <dbReference type="ARBA" id="ARBA00023303"/>
    </source>
</evidence>
<keyword evidence="2" id="KW-0677">Repeat</keyword>
<feature type="coiled-coil region" evidence="7">
    <location>
        <begin position="3"/>
        <end position="30"/>
    </location>
</feature>
<dbReference type="PANTHER" id="PTHR47143">
    <property type="entry name" value="TRANSIENT RECEPTOR POTENTIAL CATION CHANNEL PROTEIN PAINLESS"/>
    <property type="match status" value="1"/>
</dbReference>
<keyword evidence="6" id="KW-0407">Ion channel</keyword>
<keyword evidence="8" id="KW-1133">Transmembrane helix</keyword>
<dbReference type="Proteomes" id="UP001153620">
    <property type="component" value="Chromosome 2"/>
</dbReference>
<keyword evidence="1" id="KW-0813">Transport</keyword>
<evidence type="ECO:0000256" key="4">
    <source>
        <dbReference type="ARBA" id="ARBA00023065"/>
    </source>
</evidence>
<dbReference type="EMBL" id="OU895878">
    <property type="protein sequence ID" value="CAG9803506.1"/>
    <property type="molecule type" value="Genomic_DNA"/>
</dbReference>
<reference evidence="9" key="2">
    <citation type="submission" date="2022-10" db="EMBL/GenBank/DDBJ databases">
        <authorList>
            <consortium name="ENA_rothamsted_submissions"/>
            <consortium name="culmorum"/>
            <person name="King R."/>
        </authorList>
    </citation>
    <scope>NUCLEOTIDE SEQUENCE</scope>
</reference>
<accession>A0A9N9RUI7</accession>
<keyword evidence="5" id="KW-0325">Glycoprotein</keyword>
<dbReference type="GO" id="GO:1902495">
    <property type="term" value="C:transmembrane transporter complex"/>
    <property type="evidence" value="ECO:0007669"/>
    <property type="project" value="TreeGrafter"/>
</dbReference>
<dbReference type="GO" id="GO:0022857">
    <property type="term" value="F:transmembrane transporter activity"/>
    <property type="evidence" value="ECO:0007669"/>
    <property type="project" value="TreeGrafter"/>
</dbReference>
<dbReference type="InterPro" id="IPR052076">
    <property type="entry name" value="TRP_cation_channel"/>
</dbReference>
<evidence type="ECO:0000256" key="7">
    <source>
        <dbReference type="SAM" id="Coils"/>
    </source>
</evidence>
<feature type="transmembrane region" description="Helical" evidence="8">
    <location>
        <begin position="1050"/>
        <end position="1069"/>
    </location>
</feature>
<feature type="transmembrane region" description="Helical" evidence="8">
    <location>
        <begin position="1113"/>
        <end position="1134"/>
    </location>
</feature>
<dbReference type="GO" id="GO:0034220">
    <property type="term" value="P:monoatomic ion transmembrane transport"/>
    <property type="evidence" value="ECO:0007669"/>
    <property type="project" value="UniProtKB-KW"/>
</dbReference>
<evidence type="ECO:0000256" key="2">
    <source>
        <dbReference type="ARBA" id="ARBA00022737"/>
    </source>
</evidence>
<proteinExistence type="predicted"/>
<evidence type="ECO:0000256" key="1">
    <source>
        <dbReference type="ARBA" id="ARBA00022448"/>
    </source>
</evidence>
<keyword evidence="8" id="KW-0472">Membrane</keyword>
<dbReference type="OrthoDB" id="7799462at2759"/>
<keyword evidence="10" id="KW-1185">Reference proteome</keyword>
<keyword evidence="3" id="KW-0040">ANK repeat</keyword>
<protein>
    <submittedName>
        <fullName evidence="9">Uncharacterized protein</fullName>
    </submittedName>
</protein>
<sequence length="1298" mass="154762">MDLAMIERKNDVENQLLKSEEEKIQRIREKKYFKYKNDLKSFEYNENSGHKNIFKIYPSIFSKNKKDLSKFEKILTSNEDNSAIISMVLRKFENEEFLRKKIDLKSVMEKHVANEAHIMNLFSLLMFDWHDQRIHNRRYNLIQKFKAYKEVCPSSKSLFDKIFQMFDSEQPNGYQSICMKIIFYYFEEKKVLSEDKSKEEFTSDIKGIQDLIRKVLNLKESEYKTQILKIFFANLPNTKDKEYNNLVDKIKHEVKYDFGYSSVCKISYASITKHCDERFFNLLFFLKENLVVRFKLELEDFIEINKKFYGEFWTNAIKTNARILYHTANSQGLIETQEFILISMPSIDIKSPVVSIFTELSEFYTVFNEPLEDDQKFIIKYLDTFIYNMSEFDGIDTSNFIELIKNDDIIRKLVFGRKDLNSESFFEKFWSLKLDDKDSDNERSEEEIYKDDKFLECARHIWYELRLWEKPELLVMKNPLYKNIFNYILDTNNDKHLMSFLIPAPIQLTDKRNKSMQKLKHYMVLKNSLFHDYNRFNNQKCLIDFHFKLIEKNMKEDPYNLDNLFYMFEEIGFYSLEQEHTNDFIRDFFEEIMNEDPEKFDGQKELKLPRKHFLIGIMMIYWKEEGKNLIEKFEIGSQTSIDENDMCRKNLYFGLLSLIMNKEDKTFLKEYKTELRKIEYCFKFVYNLDSTYESDHQKTDDDNIFHFYEKYSTNFNFVLLYAGIKTNQPRIIDEIFKYNNFLISCPTFPINMEPDEIHYHTAKKFLENRYELERKDLPDSWIRHHNFKKFLDSRITSQNDFYKVDCRFLLPYYNFEENKTIEHHMEADEELLLNEDYGSMEYILEHHGLKSLVTHPVMETIINLKIQKYDRILFWNFLGFVLLYIIPTIFLTYFLHSGASSENKNGTNSSRNESNDTVETNSLTNNITLDISGINSISSNYIYEHTINAVRLAYIFFREYFQYCVVYKKDYFKSKSNLVEIFLIILPIILSIGIEMFSYFNHQEIFVFVGIVEATNILIMIVATALLYSTPKFSAHLRCYKKITLSYMSVFLNFFPLFIGLAGLTLILFDSKVGSDETQMFQTLGGSIMKLIVMYSGEVGIEPNQVVFFLQRITIALIIIILINKANLIISIAVNDIQTLMQESRQLSVIDNADKYVAFAKQLRIFYAINDNEMTRSHSTSFLLWLIKIFINKYPYVHRLQLIYIDKLTHNVFIDADIPAQKLISSASFWTRWFDKLWVSVFGMFKVSSESIEEIRSIVVETKHENNLCKCNNPEGGYHHERNINNKHAYNLISPYLE</sequence>
<reference evidence="9" key="1">
    <citation type="submission" date="2022-01" db="EMBL/GenBank/DDBJ databases">
        <authorList>
            <person name="King R."/>
        </authorList>
    </citation>
    <scope>NUCLEOTIDE SEQUENCE</scope>
</reference>
<keyword evidence="8" id="KW-0812">Transmembrane</keyword>